<keyword evidence="3" id="KW-1185">Reference proteome</keyword>
<feature type="signal peptide" evidence="1">
    <location>
        <begin position="1"/>
        <end position="16"/>
    </location>
</feature>
<reference evidence="2" key="2">
    <citation type="submission" date="2020-11" db="EMBL/GenBank/DDBJ databases">
        <authorList>
            <person name="McCartney M.A."/>
            <person name="Auch B."/>
            <person name="Kono T."/>
            <person name="Mallez S."/>
            <person name="Becker A."/>
            <person name="Gohl D.M."/>
            <person name="Silverstein K.A.T."/>
            <person name="Koren S."/>
            <person name="Bechman K.B."/>
            <person name="Herman A."/>
            <person name="Abrahante J.E."/>
            <person name="Garbe J."/>
        </authorList>
    </citation>
    <scope>NUCLEOTIDE SEQUENCE</scope>
    <source>
        <strain evidence="2">Duluth1</strain>
        <tissue evidence="2">Whole animal</tissue>
    </source>
</reference>
<evidence type="ECO:0000256" key="1">
    <source>
        <dbReference type="SAM" id="SignalP"/>
    </source>
</evidence>
<organism evidence="2 3">
    <name type="scientific">Dreissena polymorpha</name>
    <name type="common">Zebra mussel</name>
    <name type="synonym">Mytilus polymorpha</name>
    <dbReference type="NCBI Taxonomy" id="45954"/>
    <lineage>
        <taxon>Eukaryota</taxon>
        <taxon>Metazoa</taxon>
        <taxon>Spiralia</taxon>
        <taxon>Lophotrochozoa</taxon>
        <taxon>Mollusca</taxon>
        <taxon>Bivalvia</taxon>
        <taxon>Autobranchia</taxon>
        <taxon>Heteroconchia</taxon>
        <taxon>Euheterodonta</taxon>
        <taxon>Imparidentia</taxon>
        <taxon>Neoheterodontei</taxon>
        <taxon>Myida</taxon>
        <taxon>Dreissenoidea</taxon>
        <taxon>Dreissenidae</taxon>
        <taxon>Dreissena</taxon>
    </lineage>
</organism>
<proteinExistence type="predicted"/>
<dbReference type="AlphaFoldDB" id="A0A9D3Z060"/>
<evidence type="ECO:0000313" key="3">
    <source>
        <dbReference type="Proteomes" id="UP000828390"/>
    </source>
</evidence>
<dbReference type="EMBL" id="JAIWYP010000014">
    <property type="protein sequence ID" value="KAH3710603.1"/>
    <property type="molecule type" value="Genomic_DNA"/>
</dbReference>
<reference evidence="2" key="1">
    <citation type="journal article" date="2019" name="bioRxiv">
        <title>The Genome of the Zebra Mussel, Dreissena polymorpha: A Resource for Invasive Species Research.</title>
        <authorList>
            <person name="McCartney M.A."/>
            <person name="Auch B."/>
            <person name="Kono T."/>
            <person name="Mallez S."/>
            <person name="Zhang Y."/>
            <person name="Obille A."/>
            <person name="Becker A."/>
            <person name="Abrahante J.E."/>
            <person name="Garbe J."/>
            <person name="Badalamenti J.P."/>
            <person name="Herman A."/>
            <person name="Mangelson H."/>
            <person name="Liachko I."/>
            <person name="Sullivan S."/>
            <person name="Sone E.D."/>
            <person name="Koren S."/>
            <person name="Silverstein K.A.T."/>
            <person name="Beckman K.B."/>
            <person name="Gohl D.M."/>
        </authorList>
    </citation>
    <scope>NUCLEOTIDE SEQUENCE</scope>
    <source>
        <strain evidence="2">Duluth1</strain>
        <tissue evidence="2">Whole animal</tissue>
    </source>
</reference>
<accession>A0A9D3Z060</accession>
<sequence length="134" mass="14679">MQALVVFISAIVVCYGATTHRPHSTHAHTGHHTTQPHEPGEFETISFQFSFQTGHLLVKVHPDKNTLNCYIATLSDAEHAQIHTDAGMRAVELRLLAALSTATMVTDKTTLDQHDVQACGAHTTKTPSFYTIMA</sequence>
<gene>
    <name evidence="2" type="ORF">DPMN_070091</name>
</gene>
<protein>
    <submittedName>
        <fullName evidence="2">Uncharacterized protein</fullName>
    </submittedName>
</protein>
<feature type="chain" id="PRO_5039301609" evidence="1">
    <location>
        <begin position="17"/>
        <end position="134"/>
    </location>
</feature>
<name>A0A9D3Z060_DREPO</name>
<dbReference type="Proteomes" id="UP000828390">
    <property type="component" value="Unassembled WGS sequence"/>
</dbReference>
<comment type="caution">
    <text evidence="2">The sequence shown here is derived from an EMBL/GenBank/DDBJ whole genome shotgun (WGS) entry which is preliminary data.</text>
</comment>
<keyword evidence="1" id="KW-0732">Signal</keyword>
<evidence type="ECO:0000313" key="2">
    <source>
        <dbReference type="EMBL" id="KAH3710603.1"/>
    </source>
</evidence>